<protein>
    <submittedName>
        <fullName evidence="1">Uncharacterized protein</fullName>
    </submittedName>
</protein>
<dbReference type="Proteomes" id="UP000579605">
    <property type="component" value="Unassembled WGS sequence"/>
</dbReference>
<gene>
    <name evidence="1" type="ORF">F4554_000859</name>
</gene>
<evidence type="ECO:0000313" key="2">
    <source>
        <dbReference type="Proteomes" id="UP000579605"/>
    </source>
</evidence>
<sequence length="76" mass="8821">MVAKTRGRRRERGYVRRRGNSFQVLVYSGVDPLTGKDSYLTESAKDKRQVEKIRTRLLAQVDQQRQATTKASRVRP</sequence>
<proteinExistence type="predicted"/>
<dbReference type="EMBL" id="JACBZH010000001">
    <property type="protein sequence ID" value="NYH88221.1"/>
    <property type="molecule type" value="Genomic_DNA"/>
</dbReference>
<organism evidence="1 2">
    <name type="scientific">Actinopolymorpha rutila</name>
    <dbReference type="NCBI Taxonomy" id="446787"/>
    <lineage>
        <taxon>Bacteria</taxon>
        <taxon>Bacillati</taxon>
        <taxon>Actinomycetota</taxon>
        <taxon>Actinomycetes</taxon>
        <taxon>Propionibacteriales</taxon>
        <taxon>Actinopolymorphaceae</taxon>
        <taxon>Actinopolymorpha</taxon>
    </lineage>
</organism>
<evidence type="ECO:0000313" key="1">
    <source>
        <dbReference type="EMBL" id="NYH88221.1"/>
    </source>
</evidence>
<keyword evidence="2" id="KW-1185">Reference proteome</keyword>
<reference evidence="1 2" key="1">
    <citation type="submission" date="2020-07" db="EMBL/GenBank/DDBJ databases">
        <title>Sequencing the genomes of 1000 actinobacteria strains.</title>
        <authorList>
            <person name="Klenk H.-P."/>
        </authorList>
    </citation>
    <scope>NUCLEOTIDE SEQUENCE [LARGE SCALE GENOMIC DNA]</scope>
    <source>
        <strain evidence="1 2">DSM 18448</strain>
    </source>
</reference>
<dbReference type="RefSeq" id="WP_179786158.1">
    <property type="nucleotide sequence ID" value="NZ_BAAARR010000004.1"/>
</dbReference>
<comment type="caution">
    <text evidence="1">The sequence shown here is derived from an EMBL/GenBank/DDBJ whole genome shotgun (WGS) entry which is preliminary data.</text>
</comment>
<accession>A0A852Z5R9</accession>
<dbReference type="AlphaFoldDB" id="A0A852Z5R9"/>
<name>A0A852Z5R9_9ACTN</name>